<evidence type="ECO:0000313" key="15">
    <source>
        <dbReference type="Proteomes" id="UP000245433"/>
    </source>
</evidence>
<gene>
    <name evidence="11" type="primary">rnmV</name>
    <name evidence="14" type="ORF">C7384_102153</name>
</gene>
<dbReference type="Gene3D" id="3.40.1360.10">
    <property type="match status" value="1"/>
</dbReference>
<dbReference type="PROSITE" id="PS50880">
    <property type="entry name" value="TOPRIM"/>
    <property type="match status" value="1"/>
</dbReference>
<keyword evidence="6 11" id="KW-0699">rRNA-binding</keyword>
<feature type="domain" description="Toprim" evidence="13">
    <location>
        <begin position="8"/>
        <end position="91"/>
    </location>
</feature>
<dbReference type="AlphaFoldDB" id="A0A2U1DCB2"/>
<dbReference type="SUPFAM" id="SSF110455">
    <property type="entry name" value="Toprim domain"/>
    <property type="match status" value="1"/>
</dbReference>
<reference evidence="14 15" key="1">
    <citation type="submission" date="2018-04" db="EMBL/GenBank/DDBJ databases">
        <title>Genomic Encyclopedia of Type Strains, Phase IV (KMG-IV): sequencing the most valuable type-strain genomes for metagenomic binning, comparative biology and taxonomic classification.</title>
        <authorList>
            <person name="Goeker M."/>
        </authorList>
    </citation>
    <scope>NUCLEOTIDE SEQUENCE [LARGE SCALE GENOMIC DNA]</scope>
    <source>
        <strain evidence="14 15">DSM 28795</strain>
    </source>
</reference>
<evidence type="ECO:0000256" key="5">
    <source>
        <dbReference type="ARBA" id="ARBA00022723"/>
    </source>
</evidence>
<comment type="similarity">
    <text evidence="11">Belongs to the ribonuclease M5 family.</text>
</comment>
<dbReference type="SMART" id="SM00493">
    <property type="entry name" value="TOPRIM"/>
    <property type="match status" value="1"/>
</dbReference>
<evidence type="ECO:0000256" key="3">
    <source>
        <dbReference type="ARBA" id="ARBA00022552"/>
    </source>
</evidence>
<dbReference type="InterPro" id="IPR006171">
    <property type="entry name" value="TOPRIM_dom"/>
</dbReference>
<dbReference type="GO" id="GO:0006364">
    <property type="term" value="P:rRNA processing"/>
    <property type="evidence" value="ECO:0007669"/>
    <property type="project" value="UniProtKB-UniRule"/>
</dbReference>
<dbReference type="Pfam" id="PF13331">
    <property type="entry name" value="DUF4093"/>
    <property type="match status" value="1"/>
</dbReference>
<name>A0A2U1DCB2_9LACO</name>
<dbReference type="Proteomes" id="UP000245433">
    <property type="component" value="Unassembled WGS sequence"/>
</dbReference>
<dbReference type="Pfam" id="PF01751">
    <property type="entry name" value="Toprim"/>
    <property type="match status" value="1"/>
</dbReference>
<dbReference type="GO" id="GO:0043822">
    <property type="term" value="F:ribonuclease M5 activity"/>
    <property type="evidence" value="ECO:0007669"/>
    <property type="project" value="UniProtKB-UniRule"/>
</dbReference>
<evidence type="ECO:0000256" key="12">
    <source>
        <dbReference type="NCBIfam" id="TIGR00334"/>
    </source>
</evidence>
<evidence type="ECO:0000256" key="10">
    <source>
        <dbReference type="ARBA" id="ARBA00022884"/>
    </source>
</evidence>
<evidence type="ECO:0000256" key="6">
    <source>
        <dbReference type="ARBA" id="ARBA00022730"/>
    </source>
</evidence>
<evidence type="ECO:0000256" key="7">
    <source>
        <dbReference type="ARBA" id="ARBA00022759"/>
    </source>
</evidence>
<sequence length="189" mass="20625">MTDTFNVKEFIVVEGRSDTQNLRRLGPVETIETGGSALNQAIIQTIKHAVATRGAIIFTDPDFNGERLRRLITQQVPGVKQAYISQGQGRAHRDNPHKSLGVEHASLSVLKKALQQAASFDQQASSDVTPVFLQELGLIGGPLAAQYRQELGVALKIGHTNGKQLYRKLQAFGIGQAEVLRVMKGIYHG</sequence>
<keyword evidence="8 11" id="KW-0378">Hydrolase</keyword>
<dbReference type="HAMAP" id="MF_01469">
    <property type="entry name" value="RNase_M5"/>
    <property type="match status" value="1"/>
</dbReference>
<comment type="subcellular location">
    <subcellularLocation>
        <location evidence="11">Cytoplasm</location>
    </subcellularLocation>
</comment>
<protein>
    <recommendedName>
        <fullName evidence="11 12">Ribonuclease M5</fullName>
        <ecNumber evidence="11 12">3.1.26.8</ecNumber>
    </recommendedName>
    <alternativeName>
        <fullName evidence="11">RNase M5</fullName>
    </alternativeName>
    <alternativeName>
        <fullName evidence="11">Ribosomal RNA terminal maturase M5</fullName>
    </alternativeName>
</protein>
<evidence type="ECO:0000256" key="1">
    <source>
        <dbReference type="ARBA" id="ARBA00022490"/>
    </source>
</evidence>
<keyword evidence="7 11" id="KW-0255">Endonuclease</keyword>
<dbReference type="GO" id="GO:0046872">
    <property type="term" value="F:metal ion binding"/>
    <property type="evidence" value="ECO:0007669"/>
    <property type="project" value="UniProtKB-KW"/>
</dbReference>
<dbReference type="InterPro" id="IPR034141">
    <property type="entry name" value="TOPRIM_RNase_M5-like"/>
</dbReference>
<dbReference type="OrthoDB" id="9791329at2"/>
<dbReference type="GO" id="GO:0019843">
    <property type="term" value="F:rRNA binding"/>
    <property type="evidence" value="ECO:0007669"/>
    <property type="project" value="UniProtKB-KW"/>
</dbReference>
<comment type="caution">
    <text evidence="14">The sequence shown here is derived from an EMBL/GenBank/DDBJ whole genome shotgun (WGS) entry which is preliminary data.</text>
</comment>
<evidence type="ECO:0000256" key="11">
    <source>
        <dbReference type="HAMAP-Rule" id="MF_01469"/>
    </source>
</evidence>
<keyword evidence="3 11" id="KW-0698">rRNA processing</keyword>
<keyword evidence="2 11" id="KW-0690">Ribosome biogenesis</keyword>
<proteinExistence type="inferred from homology"/>
<dbReference type="CDD" id="cd01027">
    <property type="entry name" value="TOPRIM_RNase_M5_like"/>
    <property type="match status" value="1"/>
</dbReference>
<dbReference type="EC" id="3.1.26.8" evidence="11 12"/>
<comment type="catalytic activity">
    <reaction evidence="11">
        <text>Endonucleolytic cleavage of RNA, removing 21 and 42 nucleotides, respectively, from the 5'- and 3'-termini of a 5S-rRNA precursor.</text>
        <dbReference type="EC" id="3.1.26.8"/>
    </reaction>
</comment>
<keyword evidence="15" id="KW-1185">Reference proteome</keyword>
<comment type="function">
    <text evidence="11">Required for correct processing of both the 5' and 3' ends of 5S rRNA precursor. Cleaves both sides of a double-stranded region yielding mature 5S rRNA in one step.</text>
</comment>
<dbReference type="NCBIfam" id="TIGR00334">
    <property type="entry name" value="5S_RNA_mat_M5"/>
    <property type="match status" value="1"/>
</dbReference>
<keyword evidence="1 11" id="KW-0963">Cytoplasm</keyword>
<evidence type="ECO:0000256" key="4">
    <source>
        <dbReference type="ARBA" id="ARBA00022722"/>
    </source>
</evidence>
<dbReference type="PANTHER" id="PTHR39156">
    <property type="entry name" value="RIBONUCLEASE M5"/>
    <property type="match status" value="1"/>
</dbReference>
<keyword evidence="4 11" id="KW-0540">Nuclease</keyword>
<evidence type="ECO:0000256" key="9">
    <source>
        <dbReference type="ARBA" id="ARBA00022842"/>
    </source>
</evidence>
<evidence type="ECO:0000313" key="14">
    <source>
        <dbReference type="EMBL" id="PVY85333.1"/>
    </source>
</evidence>
<dbReference type="InterPro" id="IPR004466">
    <property type="entry name" value="RNase_M5"/>
</dbReference>
<evidence type="ECO:0000256" key="2">
    <source>
        <dbReference type="ARBA" id="ARBA00022517"/>
    </source>
</evidence>
<dbReference type="EMBL" id="QEKT01000002">
    <property type="protein sequence ID" value="PVY85333.1"/>
    <property type="molecule type" value="Genomic_DNA"/>
</dbReference>
<dbReference type="GO" id="GO:0005737">
    <property type="term" value="C:cytoplasm"/>
    <property type="evidence" value="ECO:0007669"/>
    <property type="project" value="UniProtKB-SubCell"/>
</dbReference>
<dbReference type="InterPro" id="IPR025156">
    <property type="entry name" value="RNase_M5_C"/>
</dbReference>
<evidence type="ECO:0000259" key="13">
    <source>
        <dbReference type="PROSITE" id="PS50880"/>
    </source>
</evidence>
<evidence type="ECO:0000256" key="8">
    <source>
        <dbReference type="ARBA" id="ARBA00022801"/>
    </source>
</evidence>
<organism evidence="14 15">
    <name type="scientific">Convivina intestini</name>
    <dbReference type="NCBI Taxonomy" id="1505726"/>
    <lineage>
        <taxon>Bacteria</taxon>
        <taxon>Bacillati</taxon>
        <taxon>Bacillota</taxon>
        <taxon>Bacilli</taxon>
        <taxon>Lactobacillales</taxon>
        <taxon>Lactobacillaceae</taxon>
        <taxon>Convivina</taxon>
    </lineage>
</organism>
<keyword evidence="9" id="KW-0460">Magnesium</keyword>
<dbReference type="PANTHER" id="PTHR39156:SF2">
    <property type="entry name" value="DNA PRIMASE (BACTERIAL TYPE) AND SMALL PRIMASE-LIKE PROTEINS"/>
    <property type="match status" value="1"/>
</dbReference>
<keyword evidence="10 11" id="KW-0694">RNA-binding</keyword>
<dbReference type="RefSeq" id="WP_089938146.1">
    <property type="nucleotide sequence ID" value="NZ_CAKOEX010000002.1"/>
</dbReference>
<keyword evidence="5" id="KW-0479">Metal-binding</keyword>
<accession>A0A2U1DCB2</accession>